<feature type="transmembrane region" description="Helical" evidence="7">
    <location>
        <begin position="136"/>
        <end position="156"/>
    </location>
</feature>
<keyword evidence="5 7" id="KW-1133">Transmembrane helix</keyword>
<evidence type="ECO:0000313" key="9">
    <source>
        <dbReference type="Proteomes" id="UP000031011"/>
    </source>
</evidence>
<evidence type="ECO:0000256" key="1">
    <source>
        <dbReference type="ARBA" id="ARBA00004651"/>
    </source>
</evidence>
<dbReference type="Gene3D" id="1.20.1740.10">
    <property type="entry name" value="Amino acid/polyamine transporter I"/>
    <property type="match status" value="1"/>
</dbReference>
<evidence type="ECO:0000256" key="4">
    <source>
        <dbReference type="ARBA" id="ARBA00022692"/>
    </source>
</evidence>
<dbReference type="PIRSF" id="PIRSF006060">
    <property type="entry name" value="AA_transporter"/>
    <property type="match status" value="1"/>
</dbReference>
<evidence type="ECO:0000256" key="5">
    <source>
        <dbReference type="ARBA" id="ARBA00022989"/>
    </source>
</evidence>
<dbReference type="InterPro" id="IPR050367">
    <property type="entry name" value="APC_superfamily"/>
</dbReference>
<comment type="subcellular location">
    <subcellularLocation>
        <location evidence="1">Cell membrane</location>
        <topology evidence="1">Multi-pass membrane protein</topology>
    </subcellularLocation>
</comment>
<feature type="transmembrane region" description="Helical" evidence="7">
    <location>
        <begin position="163"/>
        <end position="186"/>
    </location>
</feature>
<feature type="transmembrane region" description="Helical" evidence="7">
    <location>
        <begin position="43"/>
        <end position="64"/>
    </location>
</feature>
<feature type="transmembrane region" description="Helical" evidence="7">
    <location>
        <begin position="206"/>
        <end position="224"/>
    </location>
</feature>
<dbReference type="Proteomes" id="UP000031011">
    <property type="component" value="Unassembled WGS sequence"/>
</dbReference>
<feature type="transmembrane region" description="Helical" evidence="7">
    <location>
        <begin position="455"/>
        <end position="475"/>
    </location>
</feature>
<accession>A0A837DVI3</accession>
<keyword evidence="6 7" id="KW-0472">Membrane</keyword>
<keyword evidence="2" id="KW-0813">Transport</keyword>
<keyword evidence="3" id="KW-1003">Cell membrane</keyword>
<name>A0A837DVI3_9LACO</name>
<dbReference type="Pfam" id="PF13520">
    <property type="entry name" value="AA_permease_2"/>
    <property type="match status" value="1"/>
</dbReference>
<evidence type="ECO:0000256" key="3">
    <source>
        <dbReference type="ARBA" id="ARBA00022475"/>
    </source>
</evidence>
<feature type="transmembrane region" description="Helical" evidence="7">
    <location>
        <begin position="420"/>
        <end position="440"/>
    </location>
</feature>
<dbReference type="PANTHER" id="PTHR42770:SF15">
    <property type="entry name" value="GLUTAMATE_GAMMA-AMINOBUTYRATE ANTIPORTER-RELATED"/>
    <property type="match status" value="1"/>
</dbReference>
<organism evidence="8 9">
    <name type="scientific">Ligilactobacillus ruminis DPC 6832</name>
    <dbReference type="NCBI Taxonomy" id="1402208"/>
    <lineage>
        <taxon>Bacteria</taxon>
        <taxon>Bacillati</taxon>
        <taxon>Bacillota</taxon>
        <taxon>Bacilli</taxon>
        <taxon>Lactobacillales</taxon>
        <taxon>Lactobacillaceae</taxon>
        <taxon>Ligilactobacillus</taxon>
    </lineage>
</organism>
<protein>
    <submittedName>
        <fullName evidence="8">APC family amino acid-polyamine-organocation transporter</fullName>
    </submittedName>
</protein>
<feature type="transmembrane region" description="Helical" evidence="7">
    <location>
        <begin position="245"/>
        <end position="267"/>
    </location>
</feature>
<feature type="transmembrane region" description="Helical" evidence="7">
    <location>
        <begin position="377"/>
        <end position="400"/>
    </location>
</feature>
<dbReference type="InterPro" id="IPR002293">
    <property type="entry name" value="AA/rel_permease1"/>
</dbReference>
<keyword evidence="4 7" id="KW-0812">Transmembrane</keyword>
<feature type="transmembrane region" description="Helical" evidence="7">
    <location>
        <begin position="297"/>
        <end position="318"/>
    </location>
</feature>
<evidence type="ECO:0000313" key="8">
    <source>
        <dbReference type="EMBL" id="KIC04383.1"/>
    </source>
</evidence>
<reference evidence="8 9" key="1">
    <citation type="journal article" date="2015" name="BMC Microbiol.">
        <title>Lactobacillus ruminis strains cluster according to their mammalian gut source.</title>
        <authorList>
            <person name="O' Donnell M.M."/>
            <person name="Harris H.M."/>
            <person name="Lynch D.B."/>
            <person name="Ross R.P."/>
            <person name="O'Toole P.W."/>
        </authorList>
    </citation>
    <scope>NUCLEOTIDE SEQUENCE [LARGE SCALE GENOMIC DNA]</scope>
    <source>
        <strain evidence="8 9">DPC 6832</strain>
    </source>
</reference>
<dbReference type="EMBL" id="AWYA01000112">
    <property type="protein sequence ID" value="KIC04383.1"/>
    <property type="molecule type" value="Genomic_DNA"/>
</dbReference>
<sequence>MGKMNTLEQNASKKYTPWLILTLLDFVTIISFENIFYPFQNQGLSVVISWIFMLFAYVIPYELIVSQLGLTFDQQAGGLASWIRRGTGSDLFGYATSWMYWVQTIPYLVDVSNSVIVSFSWIILGDATLGKHMSTFTFGLLTFAIILAFILLENFFKDSLEILSLIGGGAMFIMSMLFVLMTFWAVTHGAHVATQPFNLEAFKPSFSLHYFSTTGLLIFAMSGAELAAPYISKMKNPKKEFPRSMWVLAIMTGALTILGTLSLAVFFDANHIPQDFKMNGPYYAFKLLGEKLGMGSVLMYVFAVVQAFFMLAQLAILIDAASRVFAGDVNQKYMPSWLTKKNKNGRPIHSYTLTAGISLVLLLLSGTLPSINSIYNWLLNLNGIVSPYKTCLVFVAFLAVRYRQNEFSSDYVFIKNRNGALAVGFWCFMFTFVCATMGFIPQNAELGTKQFNHELLMNFFFVFLIFGMGFILPLLRKLELKRGQAK</sequence>
<proteinExistence type="predicted"/>
<comment type="caution">
    <text evidence="8">The sequence shown here is derived from an EMBL/GenBank/DDBJ whole genome shotgun (WGS) entry which is preliminary data.</text>
</comment>
<feature type="transmembrane region" description="Helical" evidence="7">
    <location>
        <begin position="18"/>
        <end position="37"/>
    </location>
</feature>
<gene>
    <name evidence="8" type="ORF">LRN_1616</name>
</gene>
<dbReference type="GO" id="GO:0005886">
    <property type="term" value="C:plasma membrane"/>
    <property type="evidence" value="ECO:0007669"/>
    <property type="project" value="UniProtKB-SubCell"/>
</dbReference>
<evidence type="ECO:0000256" key="7">
    <source>
        <dbReference type="SAM" id="Phobius"/>
    </source>
</evidence>
<evidence type="ECO:0000256" key="6">
    <source>
        <dbReference type="ARBA" id="ARBA00023136"/>
    </source>
</evidence>
<dbReference type="GO" id="GO:0022857">
    <property type="term" value="F:transmembrane transporter activity"/>
    <property type="evidence" value="ECO:0007669"/>
    <property type="project" value="InterPro"/>
</dbReference>
<dbReference type="AlphaFoldDB" id="A0A837DVI3"/>
<dbReference type="PANTHER" id="PTHR42770">
    <property type="entry name" value="AMINO ACID TRANSPORTER-RELATED"/>
    <property type="match status" value="1"/>
</dbReference>
<evidence type="ECO:0000256" key="2">
    <source>
        <dbReference type="ARBA" id="ARBA00022448"/>
    </source>
</evidence>
<feature type="transmembrane region" description="Helical" evidence="7">
    <location>
        <begin position="350"/>
        <end position="371"/>
    </location>
</feature>